<sequence length="439" mass="45178">MAGDFRGPPPPGGRPPQGAPPPRGGRPARPGSPGWTNQPRNPLPGHGGRPLPPPSPPQQQPGGRGPLRKPPPGRGAGAPPPTRAAAPSRGPAVPRPAAGAAGPSVHPASQAPRDGRITRGPTMPDWRRARGALGGGRWKAVLVLLLVAVVGFGVYLDQNMTRVQALPADSQASSSGTNYLIVGSDSREGLSAEDEERLATGDAAGQRTDTIMLLHTGSSGSVLVSIPRDSYLPIPGKGSNKVNAAFAFGGPELLVETVENATGLRIDHYVEVGFGGFVGAVDAVGGVDMCVPDSIDDPKAGLDIQAGCQELDGSTALGYVRTRATPGSDFDRVKRQREFLSALLGKATSPLTLINPFRMVPLASAVTGTITVDDSDHIWNLAGLAWGMKGVSGGDGVQTTVPIGGSAGGSNLRWDRSRAQQMFGALQNDEAPPRSSFGP</sequence>
<name>A0ABU8T690_9PSEU</name>
<reference evidence="4 5" key="1">
    <citation type="submission" date="2024-03" db="EMBL/GenBank/DDBJ databases">
        <title>Draft genome sequence of Pseudonocardia sp. DW16-2.</title>
        <authorList>
            <person name="Duangmal K."/>
        </authorList>
    </citation>
    <scope>NUCLEOTIDE SEQUENCE [LARGE SCALE GENOMIC DNA]</scope>
    <source>
        <strain evidence="4 5">DW16-2</strain>
    </source>
</reference>
<feature type="compositionally biased region" description="Low complexity" evidence="2">
    <location>
        <begin position="83"/>
        <end position="105"/>
    </location>
</feature>
<protein>
    <submittedName>
        <fullName evidence="4">LCP family protein</fullName>
    </submittedName>
</protein>
<dbReference type="Pfam" id="PF03816">
    <property type="entry name" value="LytR_cpsA_psr"/>
    <property type="match status" value="1"/>
</dbReference>
<evidence type="ECO:0000313" key="5">
    <source>
        <dbReference type="Proteomes" id="UP001364211"/>
    </source>
</evidence>
<feature type="compositionally biased region" description="Pro residues" evidence="2">
    <location>
        <begin position="68"/>
        <end position="82"/>
    </location>
</feature>
<feature type="region of interest" description="Disordered" evidence="2">
    <location>
        <begin position="1"/>
        <end position="125"/>
    </location>
</feature>
<organism evidence="4 5">
    <name type="scientific">Pseudonocardia spirodelae</name>
    <dbReference type="NCBI Taxonomy" id="3133431"/>
    <lineage>
        <taxon>Bacteria</taxon>
        <taxon>Bacillati</taxon>
        <taxon>Actinomycetota</taxon>
        <taxon>Actinomycetes</taxon>
        <taxon>Pseudonocardiales</taxon>
        <taxon>Pseudonocardiaceae</taxon>
        <taxon>Pseudonocardia</taxon>
    </lineage>
</organism>
<accession>A0ABU8T690</accession>
<dbReference type="NCBIfam" id="TIGR00350">
    <property type="entry name" value="lytR_cpsA_psr"/>
    <property type="match status" value="1"/>
</dbReference>
<feature type="domain" description="Cell envelope-related transcriptional attenuator" evidence="3">
    <location>
        <begin position="207"/>
        <end position="348"/>
    </location>
</feature>
<dbReference type="InterPro" id="IPR004474">
    <property type="entry name" value="LytR_CpsA_psr"/>
</dbReference>
<gene>
    <name evidence="4" type="ORF">WJX68_08150</name>
</gene>
<dbReference type="PRINTS" id="PR01217">
    <property type="entry name" value="PRICHEXTENSN"/>
</dbReference>
<keyword evidence="5" id="KW-1185">Reference proteome</keyword>
<evidence type="ECO:0000313" key="4">
    <source>
        <dbReference type="EMBL" id="MEJ8278900.1"/>
    </source>
</evidence>
<evidence type="ECO:0000259" key="3">
    <source>
        <dbReference type="Pfam" id="PF03816"/>
    </source>
</evidence>
<proteinExistence type="inferred from homology"/>
<comment type="similarity">
    <text evidence="1">Belongs to the LytR/CpsA/Psr (LCP) family.</text>
</comment>
<evidence type="ECO:0000256" key="1">
    <source>
        <dbReference type="ARBA" id="ARBA00006068"/>
    </source>
</evidence>
<dbReference type="Proteomes" id="UP001364211">
    <property type="component" value="Unassembled WGS sequence"/>
</dbReference>
<feature type="compositionally biased region" description="Pro residues" evidence="2">
    <location>
        <begin position="50"/>
        <end position="59"/>
    </location>
</feature>
<evidence type="ECO:0000256" key="2">
    <source>
        <dbReference type="SAM" id="MobiDB-lite"/>
    </source>
</evidence>
<dbReference type="RefSeq" id="WP_340287622.1">
    <property type="nucleotide sequence ID" value="NZ_JBBJUP010000005.1"/>
</dbReference>
<dbReference type="Gene3D" id="3.40.630.190">
    <property type="entry name" value="LCP protein"/>
    <property type="match status" value="1"/>
</dbReference>
<feature type="compositionally biased region" description="Pro residues" evidence="2">
    <location>
        <begin position="7"/>
        <end position="24"/>
    </location>
</feature>
<dbReference type="PANTHER" id="PTHR33392:SF6">
    <property type="entry name" value="POLYISOPRENYL-TEICHOIC ACID--PEPTIDOGLYCAN TEICHOIC ACID TRANSFERASE TAGU"/>
    <property type="match status" value="1"/>
</dbReference>
<comment type="caution">
    <text evidence="4">The sequence shown here is derived from an EMBL/GenBank/DDBJ whole genome shotgun (WGS) entry which is preliminary data.</text>
</comment>
<dbReference type="InterPro" id="IPR050922">
    <property type="entry name" value="LytR/CpsA/Psr_CW_biosynth"/>
</dbReference>
<dbReference type="EMBL" id="JBBJUP010000005">
    <property type="protein sequence ID" value="MEJ8278900.1"/>
    <property type="molecule type" value="Genomic_DNA"/>
</dbReference>
<feature type="compositionally biased region" description="Low complexity" evidence="2">
    <location>
        <begin position="25"/>
        <end position="44"/>
    </location>
</feature>
<dbReference type="PANTHER" id="PTHR33392">
    <property type="entry name" value="POLYISOPRENYL-TEICHOIC ACID--PEPTIDOGLYCAN TEICHOIC ACID TRANSFERASE TAGU"/>
    <property type="match status" value="1"/>
</dbReference>